<dbReference type="Pfam" id="PF14163">
    <property type="entry name" value="SieB"/>
    <property type="match status" value="1"/>
</dbReference>
<evidence type="ECO:0000256" key="1">
    <source>
        <dbReference type="SAM" id="Phobius"/>
    </source>
</evidence>
<dbReference type="KEGG" id="tin:Tint_1543"/>
<keyword evidence="1" id="KW-0472">Membrane</keyword>
<evidence type="ECO:0000313" key="2">
    <source>
        <dbReference type="EMBL" id="ADG30923.1"/>
    </source>
</evidence>
<evidence type="ECO:0008006" key="3">
    <source>
        <dbReference type="Google" id="ProtNLM"/>
    </source>
</evidence>
<dbReference type="HOGENOM" id="CLU_119424_0_0_4"/>
<keyword evidence="1" id="KW-0812">Transmembrane</keyword>
<name>D5X1C7_THIK1</name>
<feature type="transmembrane region" description="Helical" evidence="1">
    <location>
        <begin position="22"/>
        <end position="43"/>
    </location>
</feature>
<reference evidence="2" key="1">
    <citation type="submission" date="2010-04" db="EMBL/GenBank/DDBJ databases">
        <title>Complete sequence of Thiomonas intermedia K12.</title>
        <authorList>
            <consortium name="US DOE Joint Genome Institute"/>
            <person name="Lucas S."/>
            <person name="Copeland A."/>
            <person name="Lapidus A."/>
            <person name="Cheng J.-F."/>
            <person name="Bruce D."/>
            <person name="Goodwin L."/>
            <person name="Pitluck S."/>
            <person name="Davenport K."/>
            <person name="Detter J.C."/>
            <person name="Han C."/>
            <person name="Tapia R."/>
            <person name="Land M."/>
            <person name="Hauser L."/>
            <person name="Kyrpides N."/>
            <person name="Ovchinnikova G."/>
            <person name="Kerfeld C.A."/>
            <person name="Cannon G.C."/>
            <person name="Heinhorst S."/>
            <person name="Woyke T."/>
        </authorList>
    </citation>
    <scope>NUCLEOTIDE SEQUENCE [LARGE SCALE GENOMIC DNA]</scope>
    <source>
        <strain evidence="2">K12</strain>
    </source>
</reference>
<dbReference type="AlphaFoldDB" id="D5X1C7"/>
<protein>
    <recommendedName>
        <fullName evidence="3">Superinfection exclusion protein B</fullName>
    </recommendedName>
</protein>
<accession>D5X1C7</accession>
<organism evidence="2">
    <name type="scientific">Thiomonas intermedia (strain K12)</name>
    <name type="common">Thiobacillus intermedius</name>
    <dbReference type="NCBI Taxonomy" id="75379"/>
    <lineage>
        <taxon>Bacteria</taxon>
        <taxon>Pseudomonadati</taxon>
        <taxon>Pseudomonadota</taxon>
        <taxon>Betaproteobacteria</taxon>
        <taxon>Burkholderiales</taxon>
        <taxon>Thiomonas</taxon>
    </lineage>
</organism>
<gene>
    <name evidence="2" type="ordered locus">Tint_1543</name>
</gene>
<proteinExistence type="predicted"/>
<keyword evidence="1" id="KW-1133">Transmembrane helix</keyword>
<dbReference type="EMBL" id="CP002021">
    <property type="protein sequence ID" value="ADG30923.1"/>
    <property type="molecule type" value="Genomic_DNA"/>
</dbReference>
<sequence>MALIDSIAGVAKAFNDLAVKPLLAVAAASGFLLFSSTSLVAKMGMAKLIADYRSWLGLALVVSCAYLLAHALVFLAQHGYNTFEARAKQRARMAFLKGLTPDEKSRLVPYIIDQKASVVYQITDGVVQGLVAKGILFRSANVGYGTGFSFNIQPWARQEIEKNDALLDGATPVASSPHGWMAN</sequence>
<dbReference type="InterPro" id="IPR025982">
    <property type="entry name" value="SieB"/>
</dbReference>
<feature type="transmembrane region" description="Helical" evidence="1">
    <location>
        <begin position="55"/>
        <end position="76"/>
    </location>
</feature>
<dbReference type="eggNOG" id="ENOG5032ZCM">
    <property type="taxonomic scope" value="Bacteria"/>
</dbReference>
<dbReference type="BioCyc" id="TINT75379:TINT_RS07735-MONOMER"/>